<sequence>MSAAAMTYDTLVNDIKVYADRADTPFLTQIPRFIMMAEIRIATEVSGLGFIQYVTSDMVPNEPVVAKPENWRETISLSIGLTVSSTAKRAWLYERSYEFCRTYAPTPTETGMPLYFADYDYEHFLIAQTPDLAYPFELAYRARPDPLSPENQTSWTTKYAPNLILYAALLETAPFLKNDARIAVFQTMYDRASAAVTAEDKKRRMQTGRD</sequence>
<accession>A0A6J5M997</accession>
<dbReference type="EMBL" id="LR796416">
    <property type="protein sequence ID" value="CAB4142792.1"/>
    <property type="molecule type" value="Genomic_DNA"/>
</dbReference>
<name>A0A6J5M997_9CAUD</name>
<organism evidence="1">
    <name type="scientific">uncultured Caudovirales phage</name>
    <dbReference type="NCBI Taxonomy" id="2100421"/>
    <lineage>
        <taxon>Viruses</taxon>
        <taxon>Duplodnaviria</taxon>
        <taxon>Heunggongvirae</taxon>
        <taxon>Uroviricota</taxon>
        <taxon>Caudoviricetes</taxon>
        <taxon>Peduoviridae</taxon>
        <taxon>Maltschvirus</taxon>
        <taxon>Maltschvirus maltsch</taxon>
    </lineage>
</organism>
<dbReference type="Pfam" id="PF24175">
    <property type="entry name" value="SU10_adaptor"/>
    <property type="match status" value="1"/>
</dbReference>
<evidence type="ECO:0000313" key="1">
    <source>
        <dbReference type="EMBL" id="CAB4142792.1"/>
    </source>
</evidence>
<evidence type="ECO:0008006" key="2">
    <source>
        <dbReference type="Google" id="ProtNLM"/>
    </source>
</evidence>
<protein>
    <recommendedName>
        <fullName evidence="2">Tail tubular protein A</fullName>
    </recommendedName>
</protein>
<proteinExistence type="predicted"/>
<gene>
    <name evidence="1" type="ORF">UFOVP435_22</name>
</gene>
<dbReference type="InterPro" id="IPR056209">
    <property type="entry name" value="SU10_adaptor"/>
</dbReference>
<reference evidence="1" key="1">
    <citation type="submission" date="2020-04" db="EMBL/GenBank/DDBJ databases">
        <authorList>
            <person name="Chiriac C."/>
            <person name="Salcher M."/>
            <person name="Ghai R."/>
            <person name="Kavagutti S V."/>
        </authorList>
    </citation>
    <scope>NUCLEOTIDE SEQUENCE</scope>
</reference>